<accession>A0A2H0RLT3</accession>
<dbReference type="InterPro" id="IPR035901">
    <property type="entry name" value="GIY-YIG_endonuc_sf"/>
</dbReference>
<dbReference type="EMBL" id="PCYL01000016">
    <property type="protein sequence ID" value="PIR46964.1"/>
    <property type="molecule type" value="Genomic_DNA"/>
</dbReference>
<proteinExistence type="predicted"/>
<name>A0A2H0RLT3_9BACT</name>
<protein>
    <submittedName>
        <fullName evidence="2">Endonuclease</fullName>
    </submittedName>
</protein>
<dbReference type="GO" id="GO:0004519">
    <property type="term" value="F:endonuclease activity"/>
    <property type="evidence" value="ECO:0007669"/>
    <property type="project" value="UniProtKB-KW"/>
</dbReference>
<evidence type="ECO:0000313" key="3">
    <source>
        <dbReference type="Proteomes" id="UP000230833"/>
    </source>
</evidence>
<dbReference type="AlphaFoldDB" id="A0A2H0RLT3"/>
<dbReference type="Gene3D" id="3.40.1440.10">
    <property type="entry name" value="GIY-YIG endonuclease"/>
    <property type="match status" value="1"/>
</dbReference>
<gene>
    <name evidence="2" type="ORF">COV07_01350</name>
</gene>
<feature type="domain" description="GIY-YIG" evidence="1">
    <location>
        <begin position="1"/>
        <end position="76"/>
    </location>
</feature>
<evidence type="ECO:0000313" key="2">
    <source>
        <dbReference type="EMBL" id="PIR46964.1"/>
    </source>
</evidence>
<dbReference type="SUPFAM" id="SSF82771">
    <property type="entry name" value="GIY-YIG endonuclease"/>
    <property type="match status" value="1"/>
</dbReference>
<comment type="caution">
    <text evidence="2">The sequence shown here is derived from an EMBL/GenBank/DDBJ whole genome shotgun (WGS) entry which is preliminary data.</text>
</comment>
<reference evidence="2 3" key="1">
    <citation type="submission" date="2017-09" db="EMBL/GenBank/DDBJ databases">
        <title>Depth-based differentiation of microbial function through sediment-hosted aquifers and enrichment of novel symbionts in the deep terrestrial subsurface.</title>
        <authorList>
            <person name="Probst A.J."/>
            <person name="Ladd B."/>
            <person name="Jarett J.K."/>
            <person name="Geller-Mcgrath D.E."/>
            <person name="Sieber C.M."/>
            <person name="Emerson J.B."/>
            <person name="Anantharaman K."/>
            <person name="Thomas B.C."/>
            <person name="Malmstrom R."/>
            <person name="Stieglmeier M."/>
            <person name="Klingl A."/>
            <person name="Woyke T."/>
            <person name="Ryan C.M."/>
            <person name="Banfield J.F."/>
        </authorList>
    </citation>
    <scope>NUCLEOTIDE SEQUENCE [LARGE SCALE GENOMIC DNA]</scope>
    <source>
        <strain evidence="2">CG10_big_fil_rev_8_21_14_0_10_45_14</strain>
    </source>
</reference>
<keyword evidence="2" id="KW-0540">Nuclease</keyword>
<sequence length="79" mass="9309">MYTVYVLKDSKGRLYKGFTNDITRRMKEHQSGHTQTTRGMIGLDILYTETYEDMDVARGREVYLKSSAGRRFLKKILLR</sequence>
<keyword evidence="2" id="KW-0378">Hydrolase</keyword>
<dbReference type="Pfam" id="PF01541">
    <property type="entry name" value="GIY-YIG"/>
    <property type="match status" value="1"/>
</dbReference>
<evidence type="ECO:0000259" key="1">
    <source>
        <dbReference type="PROSITE" id="PS50164"/>
    </source>
</evidence>
<dbReference type="InterPro" id="IPR000305">
    <property type="entry name" value="GIY-YIG_endonuc"/>
</dbReference>
<organism evidence="2 3">
    <name type="scientific">Candidatus Vogelbacteria bacterium CG10_big_fil_rev_8_21_14_0_10_45_14</name>
    <dbReference type="NCBI Taxonomy" id="1975042"/>
    <lineage>
        <taxon>Bacteria</taxon>
        <taxon>Candidatus Vogeliibacteriota</taxon>
    </lineage>
</organism>
<keyword evidence="2" id="KW-0255">Endonuclease</keyword>
<dbReference type="Proteomes" id="UP000230833">
    <property type="component" value="Unassembled WGS sequence"/>
</dbReference>
<dbReference type="PROSITE" id="PS50164">
    <property type="entry name" value="GIY_YIG"/>
    <property type="match status" value="1"/>
</dbReference>